<feature type="domain" description="DUF11" evidence="2">
    <location>
        <begin position="221"/>
        <end position="318"/>
    </location>
</feature>
<dbReference type="InterPro" id="IPR047589">
    <property type="entry name" value="DUF11_rpt"/>
</dbReference>
<evidence type="ECO:0000256" key="1">
    <source>
        <dbReference type="SAM" id="MobiDB-lite"/>
    </source>
</evidence>
<feature type="domain" description="DUF11" evidence="2">
    <location>
        <begin position="336"/>
        <end position="444"/>
    </location>
</feature>
<dbReference type="Proteomes" id="UP000319771">
    <property type="component" value="Unassembled WGS sequence"/>
</dbReference>
<proteinExistence type="predicted"/>
<dbReference type="InterPro" id="IPR013783">
    <property type="entry name" value="Ig-like_fold"/>
</dbReference>
<protein>
    <submittedName>
        <fullName evidence="3">DUF11 domain-containing protein</fullName>
    </submittedName>
</protein>
<organism evidence="3 4">
    <name type="scientific">Eiseniibacteriota bacterium</name>
    <dbReference type="NCBI Taxonomy" id="2212470"/>
    <lineage>
        <taxon>Bacteria</taxon>
        <taxon>Candidatus Eiseniibacteriota</taxon>
    </lineage>
</organism>
<comment type="caution">
    <text evidence="3">The sequence shown here is derived from an EMBL/GenBank/DDBJ whole genome shotgun (WGS) entry which is preliminary data.</text>
</comment>
<evidence type="ECO:0000313" key="3">
    <source>
        <dbReference type="EMBL" id="TMQ73947.1"/>
    </source>
</evidence>
<dbReference type="InterPro" id="IPR051172">
    <property type="entry name" value="Chlamydia_OmcB"/>
</dbReference>
<dbReference type="Gene3D" id="2.60.40.10">
    <property type="entry name" value="Immunoglobulins"/>
    <property type="match status" value="1"/>
</dbReference>
<feature type="region of interest" description="Disordered" evidence="1">
    <location>
        <begin position="582"/>
        <end position="611"/>
    </location>
</feature>
<feature type="domain" description="DUF11" evidence="2">
    <location>
        <begin position="87"/>
        <end position="200"/>
    </location>
</feature>
<dbReference type="PANTHER" id="PTHR34819:SF3">
    <property type="entry name" value="CELL SURFACE PROTEIN"/>
    <property type="match status" value="1"/>
</dbReference>
<evidence type="ECO:0000259" key="2">
    <source>
        <dbReference type="Pfam" id="PF01345"/>
    </source>
</evidence>
<accession>A0A538UDN1</accession>
<evidence type="ECO:0000313" key="4">
    <source>
        <dbReference type="Proteomes" id="UP000319771"/>
    </source>
</evidence>
<gene>
    <name evidence="3" type="ORF">E6K81_02095</name>
</gene>
<dbReference type="Pfam" id="PF01345">
    <property type="entry name" value="DUF11"/>
    <property type="match status" value="3"/>
</dbReference>
<dbReference type="PANTHER" id="PTHR34819">
    <property type="entry name" value="LARGE CYSTEINE-RICH PERIPLASMIC PROTEIN OMCB"/>
    <property type="match status" value="1"/>
</dbReference>
<reference evidence="3 4" key="1">
    <citation type="journal article" date="2019" name="Nat. Microbiol.">
        <title>Mediterranean grassland soil C-N compound turnover is dependent on rainfall and depth, and is mediated by genomically divergent microorganisms.</title>
        <authorList>
            <person name="Diamond S."/>
            <person name="Andeer P.F."/>
            <person name="Li Z."/>
            <person name="Crits-Christoph A."/>
            <person name="Burstein D."/>
            <person name="Anantharaman K."/>
            <person name="Lane K.R."/>
            <person name="Thomas B.C."/>
            <person name="Pan C."/>
            <person name="Northen T.R."/>
            <person name="Banfield J.F."/>
        </authorList>
    </citation>
    <scope>NUCLEOTIDE SEQUENCE [LARGE SCALE GENOMIC DNA]</scope>
    <source>
        <strain evidence="3">WS_11</strain>
    </source>
</reference>
<name>A0A538UDN1_UNCEI</name>
<dbReference type="Gene3D" id="2.60.40.740">
    <property type="match status" value="1"/>
</dbReference>
<dbReference type="InterPro" id="IPR001434">
    <property type="entry name" value="OmcB-like_DUF11"/>
</dbReference>
<sequence length="1435" mass="148744">MTDTLPLGLTFVSGAGAGWSFALSGAIVTATSSTPIAPADSSLLSIAVAVDAAAYPSVVNAATVSGGGDSAPANDRDTDAAPVGAPDLAVDLRHSAAFAAGQNGVYTVAVQNLGSAPTAAATTVVDTLPAGLTFASGAGAGWTFAASGPIVTATFAGTIAAADSAVFALTVAVDAAAIPSVTNRVRVSTANDLNAANDADADPVAVSGLAAITIDKRHLADFAVGQDGQYQIVVANVGLGATPGATTVTDSLPAGLGFVAGNGVNWTFSSAGSAVTAVFHGTLAAGDSAAFTLTVGVGPAAFPGVTNVATVSTAGVPDFAGNRDLDPTRVAGQGLLALEKAASTAQAEIGDAVDYTLTVHNVGTGTVTGLTVADVLPKGLRYQSATTRVDGVAVADPAGAPGPTLTFALANLAAGASTQVTYRVTLGAGADLGTGVNLANARGDGGSGPLSAQSNTAAARIEIRGGVFGDEGILVGKVYSACGCGSDRVQGPEEIGVPGVRVYLEDGSFAITDAEGKYHFANVRPRLHVVRVDAATLPAGARMMAMHPRQAQDGLSMFVDLTKGELARADFVEGSRDPAVRAQVRARRERGETVDPADPGTGMGGAATATAQDPRRAAHSLLAMGLIEARLAHRSRPSGTLDGRRDRFGDDLADLAFETDQGRLRGGGRGAIFLKGALADSLYLTLRYDSERAPERRLFSDLRPFEGYDVLGDASVHGWEAQSAGRLYLRADRGRSYALAGDFTTPAAAARTLGAFTRSLNGGLAQIATGALGVNAWASQGRQHQIVDEFPAQGISGPYALSRTDGTLGSETVEILTRDRNQPTRVLRRDGKIRFVDYTLEPFTGRLLFRQPVPSVDADLNPVSIRVTYEAESGGPEFWVYGGEARVSIDDKVRLGLAAARDEDPLTPRSVVSANGTVVPFPGMTLSAELAHSDSGGTLGSGDRQGEAARVELAFSGSRLVANVHALHVGSGFENPSAGVIPGREELGLTAHARLGGSATVFVDALRSKALASGGHRDGLEAGVSRTLADRLTGEIAYRWAREAGAPAAPVTAAVVPLEDQSLRGKLTATLIQRWQTTAFGELEQDLSVHDQRRFALGGETRLNDRTRAYLRHENIASFAGPFALNRQQQQATTVFGLSSSGKGDAQVFSEYRVRDAIAGREAQAAIGLRDRWTVGDGVRLDGAFERVTVLKGGGGASTALAGGLEYTGDPLWRGTARLELRRAASVNRWLGSAGLMRKLNRDWAALGRTTWLAVPDESRVDERSQIGVAYRQTERNTWDALARWENRLERAGGGDRPRRMANIVSAHGNAQPGGPLTLSAQVAAKWADDERAGLKSHTSGQLVGGRVLLDVTRRLDLGVSARALNAGSRTYGLGAEWGWLAVRNLRLAAGYNVFGFRDPDLTGSEPTDHGPYLNLGWKFGETLFAHDAPGAGSR</sequence>
<dbReference type="EMBL" id="VBPB01000028">
    <property type="protein sequence ID" value="TMQ73947.1"/>
    <property type="molecule type" value="Genomic_DNA"/>
</dbReference>
<dbReference type="NCBIfam" id="TIGR01451">
    <property type="entry name" value="B_ant_repeat"/>
    <property type="match status" value="2"/>
</dbReference>